<accession>A0AAV9WKH3</accession>
<organism evidence="3 4">
    <name type="scientific">Arthrobotrys musiformis</name>
    <dbReference type="NCBI Taxonomy" id="47236"/>
    <lineage>
        <taxon>Eukaryota</taxon>
        <taxon>Fungi</taxon>
        <taxon>Dikarya</taxon>
        <taxon>Ascomycota</taxon>
        <taxon>Pezizomycotina</taxon>
        <taxon>Orbiliomycetes</taxon>
        <taxon>Orbiliales</taxon>
        <taxon>Orbiliaceae</taxon>
        <taxon>Arthrobotrys</taxon>
    </lineage>
</organism>
<feature type="region of interest" description="Disordered" evidence="1">
    <location>
        <begin position="164"/>
        <end position="183"/>
    </location>
</feature>
<keyword evidence="2" id="KW-0732">Signal</keyword>
<sequence length="323" mass="34280">MLFSKIAVTVAFFAGASVALESNGSPFIAYVCPPGPADNPFVYRNAASTRGVQTKCGYVAQDNTNPPRHGVLVNQCPESLPDTPECTWYAFDQTFDIPANGAPFVLYATKHEADFDATAVRCKQAGCKWISRANKVKKAGTMAVLCNMCERSPEDTPGADAYGFGNNPPQVKAPPPAPKVDDPPAPKVETVTSTVTVGGDTKTVRVIEYINKRPSRTITSWIVKPTPDGAPTTVTKTIRKGGQTETVYVVYMAGRPIRTSTAVAADVETKTVTRYISKGGHRNTIIVKYYGGTTKTITVGPAPTDDGDDGYGGAPDGNDGAGY</sequence>
<reference evidence="3 4" key="1">
    <citation type="submission" date="2023-08" db="EMBL/GenBank/DDBJ databases">
        <authorList>
            <person name="Palmer J.M."/>
        </authorList>
    </citation>
    <scope>NUCLEOTIDE SEQUENCE [LARGE SCALE GENOMIC DNA]</scope>
    <source>
        <strain evidence="3 4">TWF481</strain>
    </source>
</reference>
<feature type="signal peptide" evidence="2">
    <location>
        <begin position="1"/>
        <end position="19"/>
    </location>
</feature>
<evidence type="ECO:0000256" key="2">
    <source>
        <dbReference type="SAM" id="SignalP"/>
    </source>
</evidence>
<evidence type="ECO:0000256" key="1">
    <source>
        <dbReference type="SAM" id="MobiDB-lite"/>
    </source>
</evidence>
<comment type="caution">
    <text evidence="3">The sequence shown here is derived from an EMBL/GenBank/DDBJ whole genome shotgun (WGS) entry which is preliminary data.</text>
</comment>
<feature type="compositionally biased region" description="Gly residues" evidence="1">
    <location>
        <begin position="310"/>
        <end position="323"/>
    </location>
</feature>
<evidence type="ECO:0000313" key="4">
    <source>
        <dbReference type="Proteomes" id="UP001370758"/>
    </source>
</evidence>
<dbReference type="EMBL" id="JAVHJL010000002">
    <property type="protein sequence ID" value="KAK6509365.1"/>
    <property type="molecule type" value="Genomic_DNA"/>
</dbReference>
<dbReference type="AlphaFoldDB" id="A0AAV9WKH3"/>
<evidence type="ECO:0000313" key="3">
    <source>
        <dbReference type="EMBL" id="KAK6509365.1"/>
    </source>
</evidence>
<keyword evidence="4" id="KW-1185">Reference proteome</keyword>
<feature type="chain" id="PRO_5043395946" evidence="2">
    <location>
        <begin position="20"/>
        <end position="323"/>
    </location>
</feature>
<gene>
    <name evidence="3" type="ORF">TWF481_004115</name>
</gene>
<dbReference type="Proteomes" id="UP001370758">
    <property type="component" value="Unassembled WGS sequence"/>
</dbReference>
<name>A0AAV9WKH3_9PEZI</name>
<protein>
    <submittedName>
        <fullName evidence="3">Uncharacterized protein</fullName>
    </submittedName>
</protein>
<proteinExistence type="predicted"/>
<feature type="region of interest" description="Disordered" evidence="1">
    <location>
        <begin position="298"/>
        <end position="323"/>
    </location>
</feature>